<dbReference type="Pfam" id="PF00501">
    <property type="entry name" value="AMP-binding"/>
    <property type="match status" value="1"/>
</dbReference>
<dbReference type="PANTHER" id="PTHR43272:SF33">
    <property type="entry name" value="AMP-BINDING DOMAIN-CONTAINING PROTEIN-RELATED"/>
    <property type="match status" value="1"/>
</dbReference>
<dbReference type="GO" id="GO:0005524">
    <property type="term" value="F:ATP binding"/>
    <property type="evidence" value="ECO:0007669"/>
    <property type="project" value="UniProtKB-KW"/>
</dbReference>
<dbReference type="InterPro" id="IPR020845">
    <property type="entry name" value="AMP-binding_CS"/>
</dbReference>
<dbReference type="GO" id="GO:0004467">
    <property type="term" value="F:long-chain fatty acid-CoA ligase activity"/>
    <property type="evidence" value="ECO:0007669"/>
    <property type="project" value="TreeGrafter"/>
</dbReference>
<dbReference type="SUPFAM" id="SSF56801">
    <property type="entry name" value="Acetyl-CoA synthetase-like"/>
    <property type="match status" value="1"/>
</dbReference>
<dbReference type="eggNOG" id="COG1022">
    <property type="taxonomic scope" value="Bacteria"/>
</dbReference>
<dbReference type="EMBL" id="CP002160">
    <property type="protein sequence ID" value="ADL52813.1"/>
    <property type="molecule type" value="Genomic_DNA"/>
</dbReference>
<dbReference type="InterPro" id="IPR042099">
    <property type="entry name" value="ANL_N_sf"/>
</dbReference>
<dbReference type="RefSeq" id="WP_010073190.1">
    <property type="nucleotide sequence ID" value="NC_014393.1"/>
</dbReference>
<dbReference type="GO" id="GO:0016020">
    <property type="term" value="C:membrane"/>
    <property type="evidence" value="ECO:0007669"/>
    <property type="project" value="TreeGrafter"/>
</dbReference>
<evidence type="ECO:0000259" key="3">
    <source>
        <dbReference type="Pfam" id="PF00501"/>
    </source>
</evidence>
<organism evidence="4 5">
    <name type="scientific">Clostridium cellulovorans (strain ATCC 35296 / DSM 3052 / OCM 3 / 743B)</name>
    <dbReference type="NCBI Taxonomy" id="573061"/>
    <lineage>
        <taxon>Bacteria</taxon>
        <taxon>Bacillati</taxon>
        <taxon>Bacillota</taxon>
        <taxon>Clostridia</taxon>
        <taxon>Eubacteriales</taxon>
        <taxon>Clostridiaceae</taxon>
        <taxon>Clostridium</taxon>
    </lineage>
</organism>
<dbReference type="HOGENOM" id="CLU_000022_45_5_9"/>
<evidence type="ECO:0000256" key="2">
    <source>
        <dbReference type="ARBA" id="ARBA00022840"/>
    </source>
</evidence>
<keyword evidence="4" id="KW-0436">Ligase</keyword>
<gene>
    <name evidence="4" type="ordered locus">Clocel_3124</name>
</gene>
<keyword evidence="1" id="KW-0547">Nucleotide-binding</keyword>
<keyword evidence="2" id="KW-0067">ATP-binding</keyword>
<sequence>MELSNLAYKIKDNSENYIEFYSKKSNIKKNFSEFYKDVLSVISFLRKRDIKQGQSVGVYGKNSYEWVVVDVACFIGNYVLVAFPDTLSGEIVKNNINQFDVKILFADNDLMNNLDIQIDIENLEQVAFYDKEDEITDIPILNGKRNFTIVFSSGTTGIPKAMALRQESIEQTIMSSVKFFELEKDDKNLCFLPLSIFTSRLYIYSAFLLGFNVAITTPELVMSALRMFKPTIMQGVPYFFENMANLYKIKLGETISRKLYYITYQIYKKLGINSMYEKCRKRIFGEFKNIFGGKIRILVTGTAPISEKTLILYKEADIDLFESYGLNETGVLTVNYPNNCKFGSVGKILPQYEITFDSQQQVLVKSEYFWSSGYLNSENGSNINKDGFLETGDIGYIDEDGFLFIRGRCVDVITLKNGIKLNPADIEKMINKNEYIKQSIVYSDDLKKVKAIVVKRNKEVSNKEIAAAIEAVNKQLELSKRISEYSCTDEDFSVKNNMLTPNLKLNRKYVVEKFKK</sequence>
<dbReference type="OrthoDB" id="9778383at2"/>
<keyword evidence="5" id="KW-1185">Reference proteome</keyword>
<evidence type="ECO:0000256" key="1">
    <source>
        <dbReference type="ARBA" id="ARBA00022741"/>
    </source>
</evidence>
<dbReference type="AlphaFoldDB" id="D9STS9"/>
<dbReference type="Proteomes" id="UP000002730">
    <property type="component" value="Chromosome"/>
</dbReference>
<name>D9STS9_CLOC7</name>
<dbReference type="PANTHER" id="PTHR43272">
    <property type="entry name" value="LONG-CHAIN-FATTY-ACID--COA LIGASE"/>
    <property type="match status" value="1"/>
</dbReference>
<dbReference type="InterPro" id="IPR000873">
    <property type="entry name" value="AMP-dep_synth/lig_dom"/>
</dbReference>
<proteinExistence type="predicted"/>
<accession>D9STS9</accession>
<dbReference type="STRING" id="573061.Clocel_3124"/>
<dbReference type="Gene3D" id="3.40.50.12780">
    <property type="entry name" value="N-terminal domain of ligase-like"/>
    <property type="match status" value="1"/>
</dbReference>
<evidence type="ECO:0000313" key="4">
    <source>
        <dbReference type="EMBL" id="ADL52813.1"/>
    </source>
</evidence>
<dbReference type="PROSITE" id="PS00455">
    <property type="entry name" value="AMP_BINDING"/>
    <property type="match status" value="1"/>
</dbReference>
<protein>
    <submittedName>
        <fullName evidence="4">AMP-dependent synthetase and ligase</fullName>
    </submittedName>
</protein>
<dbReference type="KEGG" id="ccb:Clocel_3124"/>
<evidence type="ECO:0000313" key="5">
    <source>
        <dbReference type="Proteomes" id="UP000002730"/>
    </source>
</evidence>
<feature type="domain" description="AMP-dependent synthetase/ligase" evidence="3">
    <location>
        <begin position="24"/>
        <end position="354"/>
    </location>
</feature>
<dbReference type="Pfam" id="PF23562">
    <property type="entry name" value="AMP-binding_C_3"/>
    <property type="match status" value="1"/>
</dbReference>
<reference evidence="4 5" key="1">
    <citation type="submission" date="2010-08" db="EMBL/GenBank/DDBJ databases">
        <title>Complete sequence of Clostridium cellulovorans 743B.</title>
        <authorList>
            <consortium name="US DOE Joint Genome Institute"/>
            <person name="Lucas S."/>
            <person name="Copeland A."/>
            <person name="Lapidus A."/>
            <person name="Cheng J.-F."/>
            <person name="Bruce D."/>
            <person name="Goodwin L."/>
            <person name="Pitluck S."/>
            <person name="Chertkov O."/>
            <person name="Detter J.C."/>
            <person name="Han C."/>
            <person name="Tapia R."/>
            <person name="Land M."/>
            <person name="Hauser L."/>
            <person name="Chang Y.-J."/>
            <person name="Jeffries C."/>
            <person name="Kyrpides N."/>
            <person name="Ivanova N."/>
            <person name="Mikhailova N."/>
            <person name="Hemme C.L."/>
            <person name="Woyke T."/>
        </authorList>
    </citation>
    <scope>NUCLEOTIDE SEQUENCE [LARGE SCALE GENOMIC DNA]</scope>
    <source>
        <strain evidence="5">ATCC 35296 / DSM 3052 / OCM 3 / 743B</strain>
    </source>
</reference>